<organism evidence="1 2">
    <name type="scientific">Saponaria officinalis</name>
    <name type="common">Common soapwort</name>
    <name type="synonym">Lychnis saponaria</name>
    <dbReference type="NCBI Taxonomy" id="3572"/>
    <lineage>
        <taxon>Eukaryota</taxon>
        <taxon>Viridiplantae</taxon>
        <taxon>Streptophyta</taxon>
        <taxon>Embryophyta</taxon>
        <taxon>Tracheophyta</taxon>
        <taxon>Spermatophyta</taxon>
        <taxon>Magnoliopsida</taxon>
        <taxon>eudicotyledons</taxon>
        <taxon>Gunneridae</taxon>
        <taxon>Pentapetalae</taxon>
        <taxon>Caryophyllales</taxon>
        <taxon>Caryophyllaceae</taxon>
        <taxon>Caryophylleae</taxon>
        <taxon>Saponaria</taxon>
    </lineage>
</organism>
<reference evidence="1" key="1">
    <citation type="submission" date="2024-03" db="EMBL/GenBank/DDBJ databases">
        <title>WGS assembly of Saponaria officinalis var. Norfolk2.</title>
        <authorList>
            <person name="Jenkins J."/>
            <person name="Shu S."/>
            <person name="Grimwood J."/>
            <person name="Barry K."/>
            <person name="Goodstein D."/>
            <person name="Schmutz J."/>
            <person name="Leebens-Mack J."/>
            <person name="Osbourn A."/>
        </authorList>
    </citation>
    <scope>NUCLEOTIDE SEQUENCE [LARGE SCALE GENOMIC DNA]</scope>
    <source>
        <strain evidence="1">JIC</strain>
    </source>
</reference>
<accession>A0AAW1GX24</accession>
<sequence>MESKSEDIELLQSIKPPKLEDAGLEDCALSVHSIHQAFLIAASSRAAADDDDGCVVDPSAKGGALATEDLVAEKENEGVGKAVDAVVVGGKAGELSGDSVDRVSDLKV</sequence>
<dbReference type="PANTHER" id="PTHR36713:SF1">
    <property type="entry name" value="OS09G0344700 PROTEIN"/>
    <property type="match status" value="1"/>
</dbReference>
<evidence type="ECO:0000313" key="1">
    <source>
        <dbReference type="EMBL" id="KAK9666157.1"/>
    </source>
</evidence>
<evidence type="ECO:0000313" key="2">
    <source>
        <dbReference type="Proteomes" id="UP001443914"/>
    </source>
</evidence>
<gene>
    <name evidence="1" type="ORF">RND81_14G165000</name>
</gene>
<dbReference type="Proteomes" id="UP001443914">
    <property type="component" value="Unassembled WGS sequence"/>
</dbReference>
<comment type="caution">
    <text evidence="1">The sequence shown here is derived from an EMBL/GenBank/DDBJ whole genome shotgun (WGS) entry which is preliminary data.</text>
</comment>
<name>A0AAW1GX24_SAPOF</name>
<dbReference type="AlphaFoldDB" id="A0AAW1GX24"/>
<proteinExistence type="predicted"/>
<dbReference type="EMBL" id="JBDFQZ010000014">
    <property type="protein sequence ID" value="KAK9666157.1"/>
    <property type="molecule type" value="Genomic_DNA"/>
</dbReference>
<keyword evidence="2" id="KW-1185">Reference proteome</keyword>
<dbReference type="PANTHER" id="PTHR36713">
    <property type="entry name" value="OS09G0344700 PROTEIN"/>
    <property type="match status" value="1"/>
</dbReference>
<protein>
    <submittedName>
        <fullName evidence="1">Uncharacterized protein</fullName>
    </submittedName>
</protein>